<organism evidence="2 3">
    <name type="scientific">Catenovulum maritimum</name>
    <dbReference type="NCBI Taxonomy" id="1513271"/>
    <lineage>
        <taxon>Bacteria</taxon>
        <taxon>Pseudomonadati</taxon>
        <taxon>Pseudomonadota</taxon>
        <taxon>Gammaproteobacteria</taxon>
        <taxon>Alteromonadales</taxon>
        <taxon>Alteromonadaceae</taxon>
        <taxon>Catenovulum</taxon>
    </lineage>
</organism>
<sequence>MLQKLFFILLILVSGHSQAEDLVKIATGQSYKDTRYLYNLTLLKSALKITQPEYGDYRIKIVNGAIPNERRLNELKMGRQLNVAAMLYNQKWDQALIKVSSPIRQGLFNYRLLLTNKHNLEKFKQVNTTEDLHKLNAGLRVGWSTYDVMEHFKFKKTAAHTYESLFGMLNKNRFDYIPRGVHEIYNELYLRKDEYKNLVIEPNLAIYMPLPEFFFVSPKNQRLAARLELGIKRILDNGTIDRILEDFYGEYIRQADIKNRRVINIGNPLLPEDMPIHTPKYWRKD</sequence>
<feature type="signal peptide" evidence="1">
    <location>
        <begin position="1"/>
        <end position="19"/>
    </location>
</feature>
<reference evidence="2 3" key="1">
    <citation type="submission" date="2015-04" db="EMBL/GenBank/DDBJ databases">
        <title>Draft Genome Sequence of the Novel Agar-Digesting Marine Bacterium Q1.</title>
        <authorList>
            <person name="Li Y."/>
            <person name="Li D."/>
            <person name="Chen G."/>
            <person name="Du Z."/>
        </authorList>
    </citation>
    <scope>NUCLEOTIDE SEQUENCE [LARGE SCALE GENOMIC DNA]</scope>
    <source>
        <strain evidence="2 3">Q1</strain>
    </source>
</reference>
<accession>A0A0J8H1J9</accession>
<name>A0A0J8H1J9_9ALTE</name>
<dbReference type="Gene3D" id="3.40.190.10">
    <property type="entry name" value="Periplasmic binding protein-like II"/>
    <property type="match status" value="2"/>
</dbReference>
<proteinExistence type="predicted"/>
<evidence type="ECO:0000313" key="2">
    <source>
        <dbReference type="EMBL" id="KMT66908.1"/>
    </source>
</evidence>
<keyword evidence="1" id="KW-0732">Signal</keyword>
<feature type="chain" id="PRO_5005298758" evidence="1">
    <location>
        <begin position="20"/>
        <end position="285"/>
    </location>
</feature>
<keyword evidence="3" id="KW-1185">Reference proteome</keyword>
<dbReference type="EMBL" id="LAZL01000002">
    <property type="protein sequence ID" value="KMT66908.1"/>
    <property type="molecule type" value="Genomic_DNA"/>
</dbReference>
<dbReference type="SUPFAM" id="SSF53850">
    <property type="entry name" value="Periplasmic binding protein-like II"/>
    <property type="match status" value="1"/>
</dbReference>
<dbReference type="STRING" id="1513271.XM47_02060"/>
<comment type="caution">
    <text evidence="2">The sequence shown here is derived from an EMBL/GenBank/DDBJ whole genome shotgun (WGS) entry which is preliminary data.</text>
</comment>
<dbReference type="RefSeq" id="WP_048688848.1">
    <property type="nucleotide sequence ID" value="NZ_KQ130482.1"/>
</dbReference>
<evidence type="ECO:0000313" key="3">
    <source>
        <dbReference type="Proteomes" id="UP000037600"/>
    </source>
</evidence>
<evidence type="ECO:0000256" key="1">
    <source>
        <dbReference type="SAM" id="SignalP"/>
    </source>
</evidence>
<gene>
    <name evidence="2" type="ORF">XM47_02060</name>
</gene>
<dbReference type="AlphaFoldDB" id="A0A0J8H1J9"/>
<dbReference type="OrthoDB" id="547680at2"/>
<dbReference type="Proteomes" id="UP000037600">
    <property type="component" value="Unassembled WGS sequence"/>
</dbReference>
<protein>
    <submittedName>
        <fullName evidence="2">Uncharacterized protein</fullName>
    </submittedName>
</protein>